<dbReference type="Pfam" id="PF08542">
    <property type="entry name" value="Rep_fac_C"/>
    <property type="match status" value="1"/>
</dbReference>
<dbReference type="CDD" id="cd00009">
    <property type="entry name" value="AAA"/>
    <property type="match status" value="1"/>
</dbReference>
<protein>
    <recommendedName>
        <fullName evidence="2 7">Replication factor C small subunit</fullName>
        <shortName evidence="7">RFC small subunit</shortName>
    </recommendedName>
    <alternativeName>
        <fullName evidence="6 7">Clamp loader small subunit</fullName>
    </alternativeName>
</protein>
<evidence type="ECO:0000256" key="3">
    <source>
        <dbReference type="ARBA" id="ARBA00022705"/>
    </source>
</evidence>
<dbReference type="EMBL" id="DUAV01000009">
    <property type="protein sequence ID" value="HIG63083.1"/>
    <property type="molecule type" value="Genomic_DNA"/>
</dbReference>
<evidence type="ECO:0000256" key="7">
    <source>
        <dbReference type="HAMAP-Rule" id="MF_01509"/>
    </source>
</evidence>
<evidence type="ECO:0000256" key="4">
    <source>
        <dbReference type="ARBA" id="ARBA00022741"/>
    </source>
</evidence>
<dbReference type="GO" id="GO:0003689">
    <property type="term" value="F:DNA clamp loader activity"/>
    <property type="evidence" value="ECO:0007669"/>
    <property type="project" value="UniProtKB-UniRule"/>
</dbReference>
<feature type="domain" description="AAA+ ATPase" evidence="8">
    <location>
        <begin position="35"/>
        <end position="166"/>
    </location>
</feature>
<evidence type="ECO:0000313" key="9">
    <source>
        <dbReference type="EMBL" id="HIG63083.1"/>
    </source>
</evidence>
<reference evidence="10" key="1">
    <citation type="journal article" date="2019" name="bioRxiv">
        <title>Genome diversification in globally distributed novel marine Proteobacteria is linked to environmental adaptation.</title>
        <authorList>
            <person name="Zhou Z."/>
            <person name="Tran P.Q."/>
            <person name="Kieft K."/>
            <person name="Anantharaman K."/>
        </authorList>
    </citation>
    <scope>NUCLEOTIDE SEQUENCE [LARGE SCALE GENOMIC DNA]</scope>
</reference>
<keyword evidence="4 7" id="KW-0547">Nucleotide-binding</keyword>
<evidence type="ECO:0000256" key="6">
    <source>
        <dbReference type="ARBA" id="ARBA00031749"/>
    </source>
</evidence>
<comment type="subunit">
    <text evidence="7">Heteromultimer composed of small subunits (RfcS) and large subunits (RfcL).</text>
</comment>
<dbReference type="InterPro" id="IPR013748">
    <property type="entry name" value="Rep_factorC_C"/>
</dbReference>
<dbReference type="InterPro" id="IPR023748">
    <property type="entry name" value="Rep_factor-C_ssu_arc"/>
</dbReference>
<organism evidence="9 10">
    <name type="scientific">Marine Group III euryarchaeote</name>
    <dbReference type="NCBI Taxonomy" id="2173149"/>
    <lineage>
        <taxon>Archaea</taxon>
        <taxon>Methanobacteriati</taxon>
        <taxon>Thermoplasmatota</taxon>
        <taxon>Thermoplasmata</taxon>
        <taxon>Candidatus Thermoprofundales</taxon>
    </lineage>
</organism>
<dbReference type="InterPro" id="IPR050238">
    <property type="entry name" value="DNA_Rep/Repair_Clamp_Loader"/>
</dbReference>
<dbReference type="GO" id="GO:0005524">
    <property type="term" value="F:ATP binding"/>
    <property type="evidence" value="ECO:0007669"/>
    <property type="project" value="UniProtKB-UniRule"/>
</dbReference>
<evidence type="ECO:0000256" key="1">
    <source>
        <dbReference type="ARBA" id="ARBA00009668"/>
    </source>
</evidence>
<gene>
    <name evidence="7" type="primary">rfcS</name>
    <name evidence="9" type="ORF">EYQ16_00970</name>
</gene>
<comment type="similarity">
    <text evidence="1 7">Belongs to the activator 1 small subunits family. RfcS subfamily.</text>
</comment>
<comment type="function">
    <text evidence="7">Part of the RFC clamp loader complex which loads the PCNA sliding clamp onto DNA.</text>
</comment>
<dbReference type="PANTHER" id="PTHR11669">
    <property type="entry name" value="REPLICATION FACTOR C / DNA POLYMERASE III GAMMA-TAU SUBUNIT"/>
    <property type="match status" value="1"/>
</dbReference>
<dbReference type="FunFam" id="3.40.50.300:FF:000952">
    <property type="entry name" value="Replication factor C subunit 2"/>
    <property type="match status" value="1"/>
</dbReference>
<comment type="caution">
    <text evidence="9">The sequence shown here is derived from an EMBL/GenBank/DDBJ whole genome shotgun (WGS) entry which is preliminary data.</text>
</comment>
<sequence length="324" mass="36100">MDEIWVEKYRPTTLAEVVGQSAVTTRLTSYVREKSMPHLLFAGPAGTGKTTCSLALAKEMFGEYWQHNLHELNASDERGIDVVRGKIKEFARTAPIGEGGFKIIFLDEADALTSAAQAALRRTMEKYSRTCRFVMSCNYSSKIIEPIQSRCAVFRFRPLQGEDVQRYLKFIAGREKLKVDDEAYEALAYLAQGDLRRAINSLQMAAAADSETITAEVVYQAVSAARPGEVREALELALQGNFGGARERLDALIITYGLAGEDILRQMHRTVRELEIPDEAKVQLIEKLAEVDFRLSEGATARIQIEAAIAHFIVVGRHIGREQS</sequence>
<dbReference type="Pfam" id="PF00004">
    <property type="entry name" value="AAA"/>
    <property type="match status" value="1"/>
</dbReference>
<dbReference type="InterPro" id="IPR003959">
    <property type="entry name" value="ATPase_AAA_core"/>
</dbReference>
<dbReference type="Gene3D" id="3.40.50.300">
    <property type="entry name" value="P-loop containing nucleotide triphosphate hydrolases"/>
    <property type="match status" value="1"/>
</dbReference>
<dbReference type="Gene3D" id="1.20.272.10">
    <property type="match status" value="1"/>
</dbReference>
<dbReference type="Gene3D" id="1.10.8.60">
    <property type="match status" value="1"/>
</dbReference>
<evidence type="ECO:0000259" key="8">
    <source>
        <dbReference type="SMART" id="SM00382"/>
    </source>
</evidence>
<dbReference type="CDD" id="cd18140">
    <property type="entry name" value="HLD_clamp_RFC"/>
    <property type="match status" value="1"/>
</dbReference>
<dbReference type="SMART" id="SM00382">
    <property type="entry name" value="AAA"/>
    <property type="match status" value="1"/>
</dbReference>
<dbReference type="GO" id="GO:0005663">
    <property type="term" value="C:DNA replication factor C complex"/>
    <property type="evidence" value="ECO:0007669"/>
    <property type="project" value="InterPro"/>
</dbReference>
<dbReference type="AlphaFoldDB" id="A0A7C8DCJ3"/>
<dbReference type="PANTHER" id="PTHR11669:SF20">
    <property type="entry name" value="REPLICATION FACTOR C SUBUNIT 4"/>
    <property type="match status" value="1"/>
</dbReference>
<dbReference type="GO" id="GO:0006261">
    <property type="term" value="P:DNA-templated DNA replication"/>
    <property type="evidence" value="ECO:0007669"/>
    <property type="project" value="TreeGrafter"/>
</dbReference>
<dbReference type="InterPro" id="IPR008921">
    <property type="entry name" value="DNA_pol3_clamp-load_cplx_C"/>
</dbReference>
<keyword evidence="3 7" id="KW-0235">DNA replication</keyword>
<dbReference type="InterPro" id="IPR027417">
    <property type="entry name" value="P-loop_NTPase"/>
</dbReference>
<dbReference type="FunFam" id="1.20.272.10:FF:000029">
    <property type="entry name" value="Replication factor C small subunit"/>
    <property type="match status" value="1"/>
</dbReference>
<evidence type="ECO:0000256" key="2">
    <source>
        <dbReference type="ARBA" id="ARBA00014164"/>
    </source>
</evidence>
<proteinExistence type="inferred from homology"/>
<name>A0A7C8DCJ3_9ARCH</name>
<accession>A0A7C8DCJ3</accession>
<dbReference type="Proteomes" id="UP000589516">
    <property type="component" value="Unassembled WGS sequence"/>
</dbReference>
<dbReference type="InterPro" id="IPR047854">
    <property type="entry name" value="RFC_lid"/>
</dbReference>
<evidence type="ECO:0000256" key="5">
    <source>
        <dbReference type="ARBA" id="ARBA00022840"/>
    </source>
</evidence>
<dbReference type="GO" id="GO:0016887">
    <property type="term" value="F:ATP hydrolysis activity"/>
    <property type="evidence" value="ECO:0007669"/>
    <property type="project" value="InterPro"/>
</dbReference>
<dbReference type="SUPFAM" id="SSF48019">
    <property type="entry name" value="post-AAA+ oligomerization domain-like"/>
    <property type="match status" value="1"/>
</dbReference>
<dbReference type="InterPro" id="IPR003593">
    <property type="entry name" value="AAA+_ATPase"/>
</dbReference>
<evidence type="ECO:0000313" key="10">
    <source>
        <dbReference type="Proteomes" id="UP000589516"/>
    </source>
</evidence>
<dbReference type="NCBIfam" id="NF001679">
    <property type="entry name" value="PRK00440.1"/>
    <property type="match status" value="1"/>
</dbReference>
<dbReference type="HAMAP" id="MF_01509">
    <property type="entry name" value="RfcS"/>
    <property type="match status" value="1"/>
</dbReference>
<feature type="binding site" evidence="7">
    <location>
        <begin position="43"/>
        <end position="50"/>
    </location>
    <ligand>
        <name>ATP</name>
        <dbReference type="ChEBI" id="CHEBI:30616"/>
    </ligand>
</feature>
<dbReference type="GO" id="GO:0003677">
    <property type="term" value="F:DNA binding"/>
    <property type="evidence" value="ECO:0007669"/>
    <property type="project" value="InterPro"/>
</dbReference>
<dbReference type="GO" id="GO:0006281">
    <property type="term" value="P:DNA repair"/>
    <property type="evidence" value="ECO:0007669"/>
    <property type="project" value="TreeGrafter"/>
</dbReference>
<keyword evidence="5 7" id="KW-0067">ATP-binding</keyword>
<dbReference type="SUPFAM" id="SSF52540">
    <property type="entry name" value="P-loop containing nucleoside triphosphate hydrolases"/>
    <property type="match status" value="1"/>
</dbReference>